<dbReference type="InterPro" id="IPR004477">
    <property type="entry name" value="ComEC_N"/>
</dbReference>
<evidence type="ECO:0000259" key="8">
    <source>
        <dbReference type="Pfam" id="PF13567"/>
    </source>
</evidence>
<evidence type="ECO:0000256" key="3">
    <source>
        <dbReference type="ARBA" id="ARBA00022692"/>
    </source>
</evidence>
<evidence type="ECO:0000313" key="10">
    <source>
        <dbReference type="Proteomes" id="UP000229342"/>
    </source>
</evidence>
<dbReference type="Pfam" id="PF13567">
    <property type="entry name" value="DUF4131"/>
    <property type="match status" value="1"/>
</dbReference>
<keyword evidence="2" id="KW-1003">Cell membrane</keyword>
<name>A0A2H0KBT3_9BACT</name>
<comment type="caution">
    <text evidence="9">The sequence shown here is derived from an EMBL/GenBank/DDBJ whole genome shotgun (WGS) entry which is preliminary data.</text>
</comment>
<evidence type="ECO:0000256" key="5">
    <source>
        <dbReference type="ARBA" id="ARBA00023136"/>
    </source>
</evidence>
<dbReference type="NCBIfam" id="TIGR00360">
    <property type="entry name" value="ComEC_N-term"/>
    <property type="match status" value="1"/>
</dbReference>
<dbReference type="GO" id="GO:0005886">
    <property type="term" value="C:plasma membrane"/>
    <property type="evidence" value="ECO:0007669"/>
    <property type="project" value="UniProtKB-SubCell"/>
</dbReference>
<dbReference type="InterPro" id="IPR052159">
    <property type="entry name" value="Competence_DNA_uptake"/>
</dbReference>
<feature type="transmembrane region" description="Helical" evidence="6">
    <location>
        <begin position="5"/>
        <end position="23"/>
    </location>
</feature>
<evidence type="ECO:0000256" key="2">
    <source>
        <dbReference type="ARBA" id="ARBA00022475"/>
    </source>
</evidence>
<evidence type="ECO:0000256" key="6">
    <source>
        <dbReference type="SAM" id="Phobius"/>
    </source>
</evidence>
<feature type="transmembrane region" description="Helical" evidence="6">
    <location>
        <begin position="286"/>
        <end position="312"/>
    </location>
</feature>
<feature type="transmembrane region" description="Helical" evidence="6">
    <location>
        <begin position="410"/>
        <end position="432"/>
    </location>
</feature>
<dbReference type="Proteomes" id="UP000229342">
    <property type="component" value="Unassembled WGS sequence"/>
</dbReference>
<dbReference type="AlphaFoldDB" id="A0A2H0KBT3"/>
<feature type="transmembrane region" description="Helical" evidence="6">
    <location>
        <begin position="29"/>
        <end position="48"/>
    </location>
</feature>
<dbReference type="PANTHER" id="PTHR30619">
    <property type="entry name" value="DNA INTERNALIZATION/COMPETENCE PROTEIN COMEC/REC2"/>
    <property type="match status" value="1"/>
</dbReference>
<protein>
    <recommendedName>
        <fullName evidence="11">ComEC/Rec2-related protein domain-containing protein</fullName>
    </recommendedName>
</protein>
<comment type="subcellular location">
    <subcellularLocation>
        <location evidence="1">Cell membrane</location>
        <topology evidence="1">Multi-pass membrane protein</topology>
    </subcellularLocation>
</comment>
<dbReference type="Pfam" id="PF03772">
    <property type="entry name" value="Competence"/>
    <property type="match status" value="1"/>
</dbReference>
<feature type="domain" description="ComEC/Rec2-related protein" evidence="7">
    <location>
        <begin position="227"/>
        <end position="492"/>
    </location>
</feature>
<feature type="transmembrane region" description="Helical" evidence="6">
    <location>
        <begin position="324"/>
        <end position="342"/>
    </location>
</feature>
<feature type="transmembrane region" description="Helical" evidence="6">
    <location>
        <begin position="439"/>
        <end position="459"/>
    </location>
</feature>
<evidence type="ECO:0000256" key="4">
    <source>
        <dbReference type="ARBA" id="ARBA00022989"/>
    </source>
</evidence>
<evidence type="ECO:0000313" key="9">
    <source>
        <dbReference type="EMBL" id="PIQ68677.1"/>
    </source>
</evidence>
<evidence type="ECO:0000259" key="7">
    <source>
        <dbReference type="Pfam" id="PF03772"/>
    </source>
</evidence>
<keyword evidence="4 6" id="KW-1133">Transmembrane helix</keyword>
<feature type="transmembrane region" description="Helical" evidence="6">
    <location>
        <begin position="471"/>
        <end position="490"/>
    </location>
</feature>
<dbReference type="PANTHER" id="PTHR30619:SF1">
    <property type="entry name" value="RECOMBINATION PROTEIN 2"/>
    <property type="match status" value="1"/>
</dbReference>
<dbReference type="InterPro" id="IPR025405">
    <property type="entry name" value="DUF4131"/>
</dbReference>
<feature type="transmembrane region" description="Helical" evidence="6">
    <location>
        <begin position="348"/>
        <end position="367"/>
    </location>
</feature>
<feature type="transmembrane region" description="Helical" evidence="6">
    <location>
        <begin position="379"/>
        <end position="398"/>
    </location>
</feature>
<keyword evidence="3 6" id="KW-0812">Transmembrane</keyword>
<feature type="domain" description="DUF4131" evidence="8">
    <location>
        <begin position="29"/>
        <end position="188"/>
    </location>
</feature>
<dbReference type="EMBL" id="PCVG01000035">
    <property type="protein sequence ID" value="PIQ68677.1"/>
    <property type="molecule type" value="Genomic_DNA"/>
</dbReference>
<organism evidence="9 10">
    <name type="scientific">Candidatus Taylorbacteria bacterium CG11_big_fil_rev_8_21_14_0_20_46_11</name>
    <dbReference type="NCBI Taxonomy" id="1975025"/>
    <lineage>
        <taxon>Bacteria</taxon>
        <taxon>Candidatus Tayloriibacteriota</taxon>
    </lineage>
</organism>
<proteinExistence type="predicted"/>
<evidence type="ECO:0008006" key="11">
    <source>
        <dbReference type="Google" id="ProtNLM"/>
    </source>
</evidence>
<feature type="transmembrane region" description="Helical" evidence="6">
    <location>
        <begin position="246"/>
        <end position="266"/>
    </location>
</feature>
<sequence length="505" mass="55314">MYDSLLYSVLVGFIGGIALRSFVNLGPVFPVFLLVIAGALILTMFLGFRSAHAKHILLISICLASGALGVLRYDATDKGEDSVLVSRLGSAVSLEGVVMSEPDVRETSTRLVIKVDTVEGSPILVSEKTLVTVSHEPVYEYGDRLLLVGRLDEPDNFTDEITGRSFDYRAYLAKDGIYAEMYLPAVERIDVQKGSRVLSFLFSFKHAFVGEVGELIPEPHASLLGGLVVGAKQSLGKQLLEDFRTVGVIHIVVLSGYNITIIAYFIEWLLSRLRRSMRLLIASLAMILFALMVGAGATVVRATIMALLVVVAKATGRLYDVTRALLVAGAIMLVHNPQILVFDISFQLSFLATVGLIYVSPILTPHVKFVTERLNFREVVVATVSTQLFVLPFILYKMGELSLVALPVNLLILAGIPLTMLFGFLAGVLGFMSTALATPFAFVAYGLLAYELAVVEWFAKLPFASLSIPSFPLWLAVLWYVLYAVLLFMWRNRQSTGILFKEGVS</sequence>
<gene>
    <name evidence="9" type="ORF">COV91_02865</name>
</gene>
<keyword evidence="5 6" id="KW-0472">Membrane</keyword>
<accession>A0A2H0KBT3</accession>
<evidence type="ECO:0000256" key="1">
    <source>
        <dbReference type="ARBA" id="ARBA00004651"/>
    </source>
</evidence>
<reference evidence="9 10" key="1">
    <citation type="submission" date="2017-09" db="EMBL/GenBank/DDBJ databases">
        <title>Depth-based differentiation of microbial function through sediment-hosted aquifers and enrichment of novel symbionts in the deep terrestrial subsurface.</title>
        <authorList>
            <person name="Probst A.J."/>
            <person name="Ladd B."/>
            <person name="Jarett J.K."/>
            <person name="Geller-Mcgrath D.E."/>
            <person name="Sieber C.M."/>
            <person name="Emerson J.B."/>
            <person name="Anantharaman K."/>
            <person name="Thomas B.C."/>
            <person name="Malmstrom R."/>
            <person name="Stieglmeier M."/>
            <person name="Klingl A."/>
            <person name="Woyke T."/>
            <person name="Ryan C.M."/>
            <person name="Banfield J.F."/>
        </authorList>
    </citation>
    <scope>NUCLEOTIDE SEQUENCE [LARGE SCALE GENOMIC DNA]</scope>
    <source>
        <strain evidence="9">CG11_big_fil_rev_8_21_14_0_20_46_11</strain>
    </source>
</reference>